<protein>
    <submittedName>
        <fullName evidence="3">Uncharacterized protein</fullName>
    </submittedName>
</protein>
<name>A0ABZ0IIR0_9GAMM</name>
<dbReference type="SUPFAM" id="SSF48452">
    <property type="entry name" value="TPR-like"/>
    <property type="match status" value="1"/>
</dbReference>
<reference evidence="3 4" key="1">
    <citation type="submission" date="2023-10" db="EMBL/GenBank/DDBJ databases">
        <title>Two novel species belonging to the OM43/NOR5 clade.</title>
        <authorList>
            <person name="Park M."/>
        </authorList>
    </citation>
    <scope>NUCLEOTIDE SEQUENCE [LARGE SCALE GENOMIC DNA]</scope>
    <source>
        <strain evidence="3 4">IMCC45268</strain>
    </source>
</reference>
<accession>A0ABZ0IIR0</accession>
<evidence type="ECO:0000313" key="3">
    <source>
        <dbReference type="EMBL" id="WOJ98190.1"/>
    </source>
</evidence>
<feature type="region of interest" description="Disordered" evidence="1">
    <location>
        <begin position="39"/>
        <end position="71"/>
    </location>
</feature>
<gene>
    <name evidence="3" type="ORF">R0137_06390</name>
</gene>
<keyword evidence="2" id="KW-1133">Transmembrane helix</keyword>
<dbReference type="Proteomes" id="UP001626549">
    <property type="component" value="Chromosome"/>
</dbReference>
<dbReference type="RefSeq" id="WP_407329439.1">
    <property type="nucleotide sequence ID" value="NZ_CP136865.1"/>
</dbReference>
<dbReference type="EMBL" id="CP136865">
    <property type="protein sequence ID" value="WOJ98190.1"/>
    <property type="molecule type" value="Genomic_DNA"/>
</dbReference>
<evidence type="ECO:0000256" key="1">
    <source>
        <dbReference type="SAM" id="MobiDB-lite"/>
    </source>
</evidence>
<feature type="transmembrane region" description="Helical" evidence="2">
    <location>
        <begin position="12"/>
        <end position="29"/>
    </location>
</feature>
<dbReference type="InterPro" id="IPR011990">
    <property type="entry name" value="TPR-like_helical_dom_sf"/>
</dbReference>
<keyword evidence="2" id="KW-0472">Membrane</keyword>
<evidence type="ECO:0000313" key="4">
    <source>
        <dbReference type="Proteomes" id="UP001626549"/>
    </source>
</evidence>
<keyword evidence="4" id="KW-1185">Reference proteome</keyword>
<evidence type="ECO:0000256" key="2">
    <source>
        <dbReference type="SAM" id="Phobius"/>
    </source>
</evidence>
<sequence length="367" mass="39615">MTPLLNRHRYIGLALLVGAVTLLVVLVLVRKGAEQELPDSVSDLDDSLSKSSLSTDVADSDVTVPASPGADPEISCEELTESLFGTQLSSEQASAKMAADTAAFVEVLSASSTSEHLHIAAHFESDSSEKLQLIERALSINPWEPMLSCGAVQVCLDVTPALECPLREWGQRLVDVDSDNSEAWAMVAANEFSSGRTDVALEALKRASAASESNMYWTDYIGAIERSLAATTNDEFPTRAVTSMSRAPLPSYGHVLEMCRAAASLTDEWGATCIRYGRLLASQGRTEFGFAIGRAVERVVYEGLGDTDTVAFLKAKALIERKERVATGVEYSPAFDVLMLSTPEGFHSYLEAIRTKGEATALRESHR</sequence>
<proteinExistence type="predicted"/>
<organism evidence="3 4">
    <name type="scientific">Congregibacter brevis</name>
    <dbReference type="NCBI Taxonomy" id="3081201"/>
    <lineage>
        <taxon>Bacteria</taxon>
        <taxon>Pseudomonadati</taxon>
        <taxon>Pseudomonadota</taxon>
        <taxon>Gammaproteobacteria</taxon>
        <taxon>Cellvibrionales</taxon>
        <taxon>Halieaceae</taxon>
        <taxon>Congregibacter</taxon>
    </lineage>
</organism>
<keyword evidence="2" id="KW-0812">Transmembrane</keyword>